<comment type="caution">
    <text evidence="10">The sequence shown here is derived from an EMBL/GenBank/DDBJ whole genome shotgun (WGS) entry which is preliminary data.</text>
</comment>
<evidence type="ECO:0000259" key="9">
    <source>
        <dbReference type="PROSITE" id="PS50928"/>
    </source>
</evidence>
<keyword evidence="5 7" id="KW-1133">Transmembrane helix</keyword>
<dbReference type="InterPro" id="IPR000515">
    <property type="entry name" value="MetI-like"/>
</dbReference>
<evidence type="ECO:0000256" key="2">
    <source>
        <dbReference type="ARBA" id="ARBA00022448"/>
    </source>
</evidence>
<feature type="transmembrane region" description="Helical" evidence="7">
    <location>
        <begin position="183"/>
        <end position="207"/>
    </location>
</feature>
<dbReference type="PANTHER" id="PTHR30193">
    <property type="entry name" value="ABC TRANSPORTER PERMEASE PROTEIN"/>
    <property type="match status" value="1"/>
</dbReference>
<dbReference type="CDD" id="cd06261">
    <property type="entry name" value="TM_PBP2"/>
    <property type="match status" value="1"/>
</dbReference>
<keyword evidence="4 7" id="KW-0812">Transmembrane</keyword>
<name>A0ABW2ATA9_9MICO</name>
<dbReference type="SUPFAM" id="SSF161098">
    <property type="entry name" value="MetI-like"/>
    <property type="match status" value="1"/>
</dbReference>
<feature type="region of interest" description="Disordered" evidence="8">
    <location>
        <begin position="1"/>
        <end position="32"/>
    </location>
</feature>
<feature type="domain" description="ABC transmembrane type-1" evidence="9">
    <location>
        <begin position="97"/>
        <end position="312"/>
    </location>
</feature>
<evidence type="ECO:0000256" key="5">
    <source>
        <dbReference type="ARBA" id="ARBA00022989"/>
    </source>
</evidence>
<feature type="transmembrane region" description="Helical" evidence="7">
    <location>
        <begin position="244"/>
        <end position="265"/>
    </location>
</feature>
<dbReference type="Pfam" id="PF00528">
    <property type="entry name" value="BPD_transp_1"/>
    <property type="match status" value="1"/>
</dbReference>
<evidence type="ECO:0000256" key="4">
    <source>
        <dbReference type="ARBA" id="ARBA00022692"/>
    </source>
</evidence>
<dbReference type="EMBL" id="JBHSWJ010000002">
    <property type="protein sequence ID" value="MFC6713700.1"/>
    <property type="molecule type" value="Genomic_DNA"/>
</dbReference>
<feature type="transmembrane region" description="Helical" evidence="7">
    <location>
        <begin position="291"/>
        <end position="312"/>
    </location>
</feature>
<protein>
    <submittedName>
        <fullName evidence="10">Carbohydrate ABC transporter permease</fullName>
    </submittedName>
</protein>
<proteinExistence type="inferred from homology"/>
<dbReference type="RefSeq" id="WP_377821663.1">
    <property type="nucleotide sequence ID" value="NZ_JBHSWJ010000002.1"/>
</dbReference>
<dbReference type="InterPro" id="IPR051393">
    <property type="entry name" value="ABC_transporter_permease"/>
</dbReference>
<evidence type="ECO:0000313" key="10">
    <source>
        <dbReference type="EMBL" id="MFC6713700.1"/>
    </source>
</evidence>
<feature type="transmembrane region" description="Helical" evidence="7">
    <location>
        <begin position="38"/>
        <end position="54"/>
    </location>
</feature>
<dbReference type="PROSITE" id="PS50928">
    <property type="entry name" value="ABC_TM1"/>
    <property type="match status" value="1"/>
</dbReference>
<organism evidence="10 11">
    <name type="scientific">Branchiibius cervicis</name>
    <dbReference type="NCBI Taxonomy" id="908252"/>
    <lineage>
        <taxon>Bacteria</taxon>
        <taxon>Bacillati</taxon>
        <taxon>Actinomycetota</taxon>
        <taxon>Actinomycetes</taxon>
        <taxon>Micrococcales</taxon>
        <taxon>Dermacoccaceae</taxon>
        <taxon>Branchiibius</taxon>
    </lineage>
</organism>
<keyword evidence="11" id="KW-1185">Reference proteome</keyword>
<keyword evidence="2 7" id="KW-0813">Transport</keyword>
<feature type="transmembrane region" description="Helical" evidence="7">
    <location>
        <begin position="132"/>
        <end position="155"/>
    </location>
</feature>
<keyword evidence="6 7" id="KW-0472">Membrane</keyword>
<comment type="subcellular location">
    <subcellularLocation>
        <location evidence="1 7">Cell membrane</location>
        <topology evidence="1 7">Multi-pass membrane protein</topology>
    </subcellularLocation>
</comment>
<evidence type="ECO:0000313" key="11">
    <source>
        <dbReference type="Proteomes" id="UP001596356"/>
    </source>
</evidence>
<keyword evidence="3" id="KW-1003">Cell membrane</keyword>
<feature type="transmembrane region" description="Helical" evidence="7">
    <location>
        <begin position="100"/>
        <end position="120"/>
    </location>
</feature>
<sequence>MSEMEPAAIGTANTATAKRSRSALTFGRSRGRNGPRRWRGWLFALPALLFYVMFDLRPIVASVQYSFFDWDGIGASTWVGLKNYTAVFTDPDLRSSLLHAFYLVIFYSFIPVVFGLIAAATMREIRGRFTGALSRTLLFLPQIIPGAAAGVAWVWMYSSDGAVNQILHLIGLGSIARPWLGDYTWALTAVGFIGTWLQTGFCTLLLMSGIGKIDGSLYEAARLDGANAIQQFRGVTLPGLRQEIGVCITVTIISALASFDVVYLATQGGPGNQTMVPGVQVYNLAFTANQVGAGAALAVVLSIIVVAIVVPLQRLFRED</sequence>
<evidence type="ECO:0000256" key="3">
    <source>
        <dbReference type="ARBA" id="ARBA00022475"/>
    </source>
</evidence>
<reference evidence="11" key="1">
    <citation type="journal article" date="2019" name="Int. J. Syst. Evol. Microbiol.">
        <title>The Global Catalogue of Microorganisms (GCM) 10K type strain sequencing project: providing services to taxonomists for standard genome sequencing and annotation.</title>
        <authorList>
            <consortium name="The Broad Institute Genomics Platform"/>
            <consortium name="The Broad Institute Genome Sequencing Center for Infectious Disease"/>
            <person name="Wu L."/>
            <person name="Ma J."/>
        </authorList>
    </citation>
    <scope>NUCLEOTIDE SEQUENCE [LARGE SCALE GENOMIC DNA]</scope>
    <source>
        <strain evidence="11">NBRC 106593</strain>
    </source>
</reference>
<accession>A0ABW2ATA9</accession>
<dbReference type="Proteomes" id="UP001596356">
    <property type="component" value="Unassembled WGS sequence"/>
</dbReference>
<dbReference type="PANTHER" id="PTHR30193:SF37">
    <property type="entry name" value="INNER MEMBRANE ABC TRANSPORTER PERMEASE PROTEIN YCJO"/>
    <property type="match status" value="1"/>
</dbReference>
<dbReference type="Gene3D" id="1.10.3720.10">
    <property type="entry name" value="MetI-like"/>
    <property type="match status" value="1"/>
</dbReference>
<evidence type="ECO:0000256" key="1">
    <source>
        <dbReference type="ARBA" id="ARBA00004651"/>
    </source>
</evidence>
<evidence type="ECO:0000256" key="6">
    <source>
        <dbReference type="ARBA" id="ARBA00023136"/>
    </source>
</evidence>
<dbReference type="InterPro" id="IPR035906">
    <property type="entry name" value="MetI-like_sf"/>
</dbReference>
<gene>
    <name evidence="10" type="ORF">ACFQBT_07605</name>
</gene>
<evidence type="ECO:0000256" key="8">
    <source>
        <dbReference type="SAM" id="MobiDB-lite"/>
    </source>
</evidence>
<evidence type="ECO:0000256" key="7">
    <source>
        <dbReference type="RuleBase" id="RU363032"/>
    </source>
</evidence>
<comment type="similarity">
    <text evidence="7">Belongs to the binding-protein-dependent transport system permease family.</text>
</comment>